<sequence length="187" mass="21527">MDDLLHNGYRWEKLDPLFRGQGVEVERILVGILSGRGLDLMREQKRNVDCEYFIPNMRYWFTESLLYPFIGGDSVAGGIVERDYPPSINLILPYQYPKYLHGAPPPAVRHYSRVALHNTLTILSVLEDRYLKLQGTGLTLRRLGEALVRPRLPDKGAHMQYDLNVVASAFLKDDIRQMRRISNAEDV</sequence>
<dbReference type="EMBL" id="VSSQ01044155">
    <property type="protein sequence ID" value="MPM97954.1"/>
    <property type="molecule type" value="Genomic_DNA"/>
</dbReference>
<comment type="caution">
    <text evidence="1">The sequence shown here is derived from an EMBL/GenBank/DDBJ whole genome shotgun (WGS) entry which is preliminary data.</text>
</comment>
<evidence type="ECO:0000313" key="1">
    <source>
        <dbReference type="EMBL" id="MPM97954.1"/>
    </source>
</evidence>
<name>A0A645E7P9_9ZZZZ</name>
<reference evidence="1" key="1">
    <citation type="submission" date="2019-08" db="EMBL/GenBank/DDBJ databases">
        <authorList>
            <person name="Kucharzyk K."/>
            <person name="Murdoch R.W."/>
            <person name="Higgins S."/>
            <person name="Loffler F."/>
        </authorList>
    </citation>
    <scope>NUCLEOTIDE SEQUENCE</scope>
</reference>
<proteinExistence type="predicted"/>
<accession>A0A645E7P9</accession>
<organism evidence="1">
    <name type="scientific">bioreactor metagenome</name>
    <dbReference type="NCBI Taxonomy" id="1076179"/>
    <lineage>
        <taxon>unclassified sequences</taxon>
        <taxon>metagenomes</taxon>
        <taxon>ecological metagenomes</taxon>
    </lineage>
</organism>
<gene>
    <name evidence="1" type="ORF">SDC9_145135</name>
</gene>
<protein>
    <submittedName>
        <fullName evidence="1">Uncharacterized protein</fullName>
    </submittedName>
</protein>
<dbReference type="AlphaFoldDB" id="A0A645E7P9"/>